<reference evidence="9" key="1">
    <citation type="submission" date="2020-10" db="EMBL/GenBank/DDBJ databases">
        <authorList>
            <person name="Kikuchi T."/>
        </authorList>
    </citation>
    <scope>NUCLEOTIDE SEQUENCE</scope>
    <source>
        <strain evidence="9">NKZ352</strain>
    </source>
</reference>
<evidence type="ECO:0000256" key="7">
    <source>
        <dbReference type="SAM" id="MobiDB-lite"/>
    </source>
</evidence>
<keyword evidence="5" id="KW-0804">Transcription</keyword>
<dbReference type="Proteomes" id="UP000835052">
    <property type="component" value="Unassembled WGS sequence"/>
</dbReference>
<dbReference type="SMART" id="SM00576">
    <property type="entry name" value="BTP"/>
    <property type="match status" value="1"/>
</dbReference>
<keyword evidence="6" id="KW-0539">Nucleus</keyword>
<comment type="caution">
    <text evidence="9">The sequence shown here is derived from an EMBL/GenBank/DDBJ whole genome shotgun (WGS) entry which is preliminary data.</text>
</comment>
<dbReference type="Pfam" id="PF10406">
    <property type="entry name" value="TAF8_C"/>
    <property type="match status" value="1"/>
</dbReference>
<dbReference type="GO" id="GO:0005669">
    <property type="term" value="C:transcription factor TFIID complex"/>
    <property type="evidence" value="ECO:0007669"/>
    <property type="project" value="InterPro"/>
</dbReference>
<feature type="compositionally biased region" description="Basic and acidic residues" evidence="7">
    <location>
        <begin position="388"/>
        <end position="398"/>
    </location>
</feature>
<protein>
    <recommendedName>
        <fullName evidence="3">Transcription initiation factor TFIID subunit 8</fullName>
    </recommendedName>
</protein>
<organism evidence="9 10">
    <name type="scientific">Caenorhabditis auriculariae</name>
    <dbReference type="NCBI Taxonomy" id="2777116"/>
    <lineage>
        <taxon>Eukaryota</taxon>
        <taxon>Metazoa</taxon>
        <taxon>Ecdysozoa</taxon>
        <taxon>Nematoda</taxon>
        <taxon>Chromadorea</taxon>
        <taxon>Rhabditida</taxon>
        <taxon>Rhabditina</taxon>
        <taxon>Rhabditomorpha</taxon>
        <taxon>Rhabditoidea</taxon>
        <taxon>Rhabditidae</taxon>
        <taxon>Peloderinae</taxon>
        <taxon>Caenorhabditis</taxon>
    </lineage>
</organism>
<dbReference type="Gene3D" id="1.10.20.10">
    <property type="entry name" value="Histone, subunit A"/>
    <property type="match status" value="1"/>
</dbReference>
<accession>A0A8S1HS41</accession>
<evidence type="ECO:0000256" key="6">
    <source>
        <dbReference type="ARBA" id="ARBA00023242"/>
    </source>
</evidence>
<evidence type="ECO:0000256" key="5">
    <source>
        <dbReference type="ARBA" id="ARBA00023163"/>
    </source>
</evidence>
<dbReference type="PANTHER" id="PTHR46469:SF1">
    <property type="entry name" value="TRANSCRIPTION INITIATION FACTOR TFIID SUBUNIT 8"/>
    <property type="match status" value="1"/>
</dbReference>
<dbReference type="CDD" id="cd08049">
    <property type="entry name" value="TAF8"/>
    <property type="match status" value="1"/>
</dbReference>
<evidence type="ECO:0000313" key="9">
    <source>
        <dbReference type="EMBL" id="CAD6198180.1"/>
    </source>
</evidence>
<evidence type="ECO:0000256" key="2">
    <source>
        <dbReference type="ARBA" id="ARBA00008767"/>
    </source>
</evidence>
<dbReference type="PANTHER" id="PTHR46469">
    <property type="entry name" value="TRANSCRIPTION INITIATION FACTOR TFIID SUBUNIT 8"/>
    <property type="match status" value="1"/>
</dbReference>
<feature type="domain" description="Bromodomain associated" evidence="8">
    <location>
        <begin position="45"/>
        <end position="124"/>
    </location>
</feature>
<dbReference type="InterPro" id="IPR009072">
    <property type="entry name" value="Histone-fold"/>
</dbReference>
<evidence type="ECO:0000256" key="3">
    <source>
        <dbReference type="ARBA" id="ARBA00017307"/>
    </source>
</evidence>
<comment type="similarity">
    <text evidence="2">Belongs to the TAF8 family.</text>
</comment>
<dbReference type="InterPro" id="IPR006565">
    <property type="entry name" value="BTP"/>
</dbReference>
<evidence type="ECO:0000259" key="8">
    <source>
        <dbReference type="SMART" id="SM00576"/>
    </source>
</evidence>
<keyword evidence="4" id="KW-0805">Transcription regulation</keyword>
<dbReference type="GO" id="GO:0046982">
    <property type="term" value="F:protein heterodimerization activity"/>
    <property type="evidence" value="ECO:0007669"/>
    <property type="project" value="InterPro"/>
</dbReference>
<evidence type="ECO:0000313" key="10">
    <source>
        <dbReference type="Proteomes" id="UP000835052"/>
    </source>
</evidence>
<keyword evidence="10" id="KW-1185">Reference proteome</keyword>
<sequence length="422" mass="48374">MGDPSFSKSRNLLGRIFSHTTATASSSRRSNQRDRIVFDTAAHFDEGYHQVIKKVAIVICKMAGFDDLENAALETLSVLFHRCLKQIAEQARHFCEVSGRTKPSPADVLAALANTGLRFDGIPEFFYHQLTQPFPSLRTPSLLPVASKRATVRLETDEPHPQYVFSWMPPFPNAHTYIRTDICDEPDISYEKVRETMAVKSRNAVRSFVNHWIRSLPSFSLFQSFEQVISESVDRMINQQTHKARRTESFFAFRSLLGRDEIENEAANREFLIQNGLITEESDLELAVLCRDGTIIDTSGKRVVVGADVEVEMDCEDADSSMSPQKLKSDYDVEEMLNELDRFQFDDFDEKFNELDALKQKWILEYLPEWCHVLEPSYEHLAYLKAADQESEKSKNDQTNDDTTDLQPTENPYFMPPVLDET</sequence>
<proteinExistence type="inferred from homology"/>
<dbReference type="Pfam" id="PF07524">
    <property type="entry name" value="Bromo_TP"/>
    <property type="match status" value="1"/>
</dbReference>
<dbReference type="InterPro" id="IPR019473">
    <property type="entry name" value="TFIID_su8_C"/>
</dbReference>
<gene>
    <name evidence="9" type="ORF">CAUJ_LOCUS14086</name>
</gene>
<name>A0A8S1HS41_9PELO</name>
<dbReference type="GO" id="GO:0006367">
    <property type="term" value="P:transcription initiation at RNA polymerase II promoter"/>
    <property type="evidence" value="ECO:0007669"/>
    <property type="project" value="TreeGrafter"/>
</dbReference>
<dbReference type="AlphaFoldDB" id="A0A8S1HS41"/>
<evidence type="ECO:0000256" key="1">
    <source>
        <dbReference type="ARBA" id="ARBA00004123"/>
    </source>
</evidence>
<comment type="subcellular location">
    <subcellularLocation>
        <location evidence="1">Nucleus</location>
    </subcellularLocation>
</comment>
<dbReference type="OrthoDB" id="2193813at2759"/>
<dbReference type="InterPro" id="IPR037818">
    <property type="entry name" value="TAF8"/>
</dbReference>
<evidence type="ECO:0000256" key="4">
    <source>
        <dbReference type="ARBA" id="ARBA00023015"/>
    </source>
</evidence>
<feature type="region of interest" description="Disordered" evidence="7">
    <location>
        <begin position="388"/>
        <end position="422"/>
    </location>
</feature>
<dbReference type="EMBL" id="CAJGYM010000117">
    <property type="protein sequence ID" value="CAD6198180.1"/>
    <property type="molecule type" value="Genomic_DNA"/>
</dbReference>